<protein>
    <recommendedName>
        <fullName evidence="4">Peptidase S1 domain-containing protein</fullName>
    </recommendedName>
</protein>
<evidence type="ECO:0000313" key="3">
    <source>
        <dbReference type="Proteomes" id="UP000266673"/>
    </source>
</evidence>
<keyword evidence="3" id="KW-1185">Reference proteome</keyword>
<dbReference type="Proteomes" id="UP000266673">
    <property type="component" value="Unassembled WGS sequence"/>
</dbReference>
<sequence>MRNIHLLLNLLLIVFTLNKYSLVHAKEALAELWDVEDSELLNLLAIEEKLTAADKTLQLLLENYDSSFGGTYLDVKNRTVYVNTVDFSVVPIIINSSELIHSGYLKFIKFIPAPAKNLMATLTFWFNNIVELIKKLRPVNILAYIDIKLNNVVIYYNLKDEINKRFFKSARKFMPTLLQTNSPINRHSRCNETEISQLQILGVRMIKRRILNGEVIFNEIDRMCSVGFWSKNNKNEDLNYIVTAGHCCVDRSQLFYHLPWNYRRSQDSTQVGEMIESINNFKYEFCLVNITEDVYLPTVIRNTDSEDYRELIIEGGKNITSYSNHLCKSGHITHVTCGYVKELKAVSVHPSGQINMGLIIASKEFFETVCLGDSGGPAFSYLQDLSTASLNAITIIVWYDLSIFLPLHIILSKGGVELVRSH</sequence>
<name>A0A397VLY7_9GLOM</name>
<gene>
    <name evidence="2" type="ORF">C2G38_2033929</name>
</gene>
<evidence type="ECO:0000256" key="1">
    <source>
        <dbReference type="SAM" id="SignalP"/>
    </source>
</evidence>
<proteinExistence type="predicted"/>
<comment type="caution">
    <text evidence="2">The sequence shown here is derived from an EMBL/GenBank/DDBJ whole genome shotgun (WGS) entry which is preliminary data.</text>
</comment>
<feature type="signal peptide" evidence="1">
    <location>
        <begin position="1"/>
        <end position="25"/>
    </location>
</feature>
<organism evidence="2 3">
    <name type="scientific">Gigaspora rosea</name>
    <dbReference type="NCBI Taxonomy" id="44941"/>
    <lineage>
        <taxon>Eukaryota</taxon>
        <taxon>Fungi</taxon>
        <taxon>Fungi incertae sedis</taxon>
        <taxon>Mucoromycota</taxon>
        <taxon>Glomeromycotina</taxon>
        <taxon>Glomeromycetes</taxon>
        <taxon>Diversisporales</taxon>
        <taxon>Gigasporaceae</taxon>
        <taxon>Gigaspora</taxon>
    </lineage>
</organism>
<evidence type="ECO:0008006" key="4">
    <source>
        <dbReference type="Google" id="ProtNLM"/>
    </source>
</evidence>
<reference evidence="2 3" key="1">
    <citation type="submission" date="2018-06" db="EMBL/GenBank/DDBJ databases">
        <title>Comparative genomics reveals the genomic features of Rhizophagus irregularis, R. cerebriforme, R. diaphanum and Gigaspora rosea, and their symbiotic lifestyle signature.</title>
        <authorList>
            <person name="Morin E."/>
            <person name="San Clemente H."/>
            <person name="Chen E.C.H."/>
            <person name="De La Providencia I."/>
            <person name="Hainaut M."/>
            <person name="Kuo A."/>
            <person name="Kohler A."/>
            <person name="Murat C."/>
            <person name="Tang N."/>
            <person name="Roy S."/>
            <person name="Loubradou J."/>
            <person name="Henrissat B."/>
            <person name="Grigoriev I.V."/>
            <person name="Corradi N."/>
            <person name="Roux C."/>
            <person name="Martin F.M."/>
        </authorList>
    </citation>
    <scope>NUCLEOTIDE SEQUENCE [LARGE SCALE GENOMIC DNA]</scope>
    <source>
        <strain evidence="2 3">DAOM 194757</strain>
    </source>
</reference>
<dbReference type="SUPFAM" id="SSF50494">
    <property type="entry name" value="Trypsin-like serine proteases"/>
    <property type="match status" value="1"/>
</dbReference>
<evidence type="ECO:0000313" key="2">
    <source>
        <dbReference type="EMBL" id="RIB22029.1"/>
    </source>
</evidence>
<dbReference type="InterPro" id="IPR009003">
    <property type="entry name" value="Peptidase_S1_PA"/>
</dbReference>
<accession>A0A397VLY7</accession>
<dbReference type="OrthoDB" id="2412811at2759"/>
<dbReference type="InterPro" id="IPR043504">
    <property type="entry name" value="Peptidase_S1_PA_chymotrypsin"/>
</dbReference>
<dbReference type="EMBL" id="QKWP01000328">
    <property type="protein sequence ID" value="RIB22029.1"/>
    <property type="molecule type" value="Genomic_DNA"/>
</dbReference>
<keyword evidence="1" id="KW-0732">Signal</keyword>
<feature type="chain" id="PRO_5017379053" description="Peptidase S1 domain-containing protein" evidence="1">
    <location>
        <begin position="26"/>
        <end position="422"/>
    </location>
</feature>
<dbReference type="Gene3D" id="2.40.10.10">
    <property type="entry name" value="Trypsin-like serine proteases"/>
    <property type="match status" value="2"/>
</dbReference>
<dbReference type="AlphaFoldDB" id="A0A397VLY7"/>